<gene>
    <name evidence="4" type="ORF">ATE80_01755</name>
</gene>
<dbReference type="InterPro" id="IPR036513">
    <property type="entry name" value="STAS_dom_sf"/>
</dbReference>
<dbReference type="InterPro" id="IPR002645">
    <property type="entry name" value="STAS_dom"/>
</dbReference>
<dbReference type="EMBL" id="LNSV01000003">
    <property type="protein sequence ID" value="KUH40346.1"/>
    <property type="molecule type" value="Genomic_DNA"/>
</dbReference>
<dbReference type="NCBIfam" id="TIGR00377">
    <property type="entry name" value="ant_ant_sig"/>
    <property type="match status" value="1"/>
</dbReference>
<feature type="domain" description="STAS" evidence="3">
    <location>
        <begin position="16"/>
        <end position="113"/>
    </location>
</feature>
<evidence type="ECO:0000259" key="3">
    <source>
        <dbReference type="PROSITE" id="PS50801"/>
    </source>
</evidence>
<dbReference type="OrthoDB" id="4249752at2"/>
<evidence type="ECO:0000256" key="1">
    <source>
        <dbReference type="ARBA" id="ARBA00009013"/>
    </source>
</evidence>
<sequence length="125" mass="13676">MSTSRFMIESVGADRVLVLRGELDIEAGPWLACAAEDAVEQGWDRLVLDCRQVSFCDSSGLNTLLRLRAVTSRAGVPLVLADPPRSMRHVLRITETDRVLTLTDTLEEALGRRPEEASDSPEPGA</sequence>
<dbReference type="PANTHER" id="PTHR33495:SF2">
    <property type="entry name" value="ANTI-SIGMA FACTOR ANTAGONIST TM_1081-RELATED"/>
    <property type="match status" value="1"/>
</dbReference>
<organism evidence="4 5">
    <name type="scientific">Streptomyces kanasensis</name>
    <dbReference type="NCBI Taxonomy" id="936756"/>
    <lineage>
        <taxon>Bacteria</taxon>
        <taxon>Bacillati</taxon>
        <taxon>Actinomycetota</taxon>
        <taxon>Actinomycetes</taxon>
        <taxon>Kitasatosporales</taxon>
        <taxon>Streptomycetaceae</taxon>
        <taxon>Streptomyces</taxon>
    </lineage>
</organism>
<comment type="caution">
    <text evidence="4">The sequence shown here is derived from an EMBL/GenBank/DDBJ whole genome shotgun (WGS) entry which is preliminary data.</text>
</comment>
<evidence type="ECO:0000313" key="4">
    <source>
        <dbReference type="EMBL" id="KUH40346.1"/>
    </source>
</evidence>
<dbReference type="CDD" id="cd07043">
    <property type="entry name" value="STAS_anti-anti-sigma_factors"/>
    <property type="match status" value="1"/>
</dbReference>
<proteinExistence type="inferred from homology"/>
<dbReference type="InterPro" id="IPR003658">
    <property type="entry name" value="Anti-sigma_ant"/>
</dbReference>
<accession>A0A100YA54</accession>
<dbReference type="RefSeq" id="WP_058940291.1">
    <property type="nucleotide sequence ID" value="NZ_LNSV01000003.1"/>
</dbReference>
<dbReference type="PANTHER" id="PTHR33495">
    <property type="entry name" value="ANTI-SIGMA FACTOR ANTAGONIST TM_1081-RELATED-RELATED"/>
    <property type="match status" value="1"/>
</dbReference>
<dbReference type="STRING" id="936756.ATE80_01755"/>
<dbReference type="AlphaFoldDB" id="A0A100YA54"/>
<keyword evidence="5" id="KW-1185">Reference proteome</keyword>
<evidence type="ECO:0000313" key="5">
    <source>
        <dbReference type="Proteomes" id="UP000054011"/>
    </source>
</evidence>
<dbReference type="Pfam" id="PF01740">
    <property type="entry name" value="STAS"/>
    <property type="match status" value="1"/>
</dbReference>
<dbReference type="Proteomes" id="UP000054011">
    <property type="component" value="Unassembled WGS sequence"/>
</dbReference>
<evidence type="ECO:0000256" key="2">
    <source>
        <dbReference type="RuleBase" id="RU003749"/>
    </source>
</evidence>
<name>A0A100YA54_9ACTN</name>
<reference evidence="4 5" key="1">
    <citation type="submission" date="2015-11" db="EMBL/GenBank/DDBJ databases">
        <title>Genome-wide analysis reveals the secondary metabolome in Streptomyces kanasensis ZX01.</title>
        <authorList>
            <person name="Zhang G."/>
            <person name="Han L."/>
            <person name="Feng J."/>
            <person name="Zhang X."/>
        </authorList>
    </citation>
    <scope>NUCLEOTIDE SEQUENCE [LARGE SCALE GENOMIC DNA]</scope>
    <source>
        <strain evidence="4 5">ZX01</strain>
    </source>
</reference>
<comment type="similarity">
    <text evidence="1 2">Belongs to the anti-sigma-factor antagonist family.</text>
</comment>
<dbReference type="PROSITE" id="PS50801">
    <property type="entry name" value="STAS"/>
    <property type="match status" value="1"/>
</dbReference>
<dbReference type="SUPFAM" id="SSF52091">
    <property type="entry name" value="SpoIIaa-like"/>
    <property type="match status" value="1"/>
</dbReference>
<dbReference type="GO" id="GO:0043856">
    <property type="term" value="F:anti-sigma factor antagonist activity"/>
    <property type="evidence" value="ECO:0007669"/>
    <property type="project" value="InterPro"/>
</dbReference>
<dbReference type="Gene3D" id="3.30.750.24">
    <property type="entry name" value="STAS domain"/>
    <property type="match status" value="1"/>
</dbReference>
<protein>
    <recommendedName>
        <fullName evidence="2">Anti-sigma factor antagonist</fullName>
    </recommendedName>
</protein>